<reference evidence="3" key="1">
    <citation type="submission" date="2024-07" db="EMBL/GenBank/DDBJ databases">
        <authorList>
            <person name="Yu S.T."/>
        </authorList>
    </citation>
    <scope>NUCLEOTIDE SEQUENCE</scope>
    <source>
        <strain evidence="3">R28</strain>
    </source>
</reference>
<proteinExistence type="predicted"/>
<keyword evidence="2" id="KW-0472">Membrane</keyword>
<feature type="compositionally biased region" description="Low complexity" evidence="1">
    <location>
        <begin position="74"/>
        <end position="83"/>
    </location>
</feature>
<dbReference type="EMBL" id="CP163439">
    <property type="protein sequence ID" value="XDQ34832.1"/>
    <property type="molecule type" value="Genomic_DNA"/>
</dbReference>
<accession>A0AB39PX64</accession>
<protein>
    <recommendedName>
        <fullName evidence="4">Anti-sigma factor</fullName>
    </recommendedName>
</protein>
<feature type="region of interest" description="Disordered" evidence="1">
    <location>
        <begin position="74"/>
        <end position="95"/>
    </location>
</feature>
<evidence type="ECO:0000256" key="1">
    <source>
        <dbReference type="SAM" id="MobiDB-lite"/>
    </source>
</evidence>
<gene>
    <name evidence="3" type="ORF">AB5J49_16615</name>
</gene>
<organism evidence="3">
    <name type="scientific">Streptomyces sp. R28</name>
    <dbReference type="NCBI Taxonomy" id="3238628"/>
    <lineage>
        <taxon>Bacteria</taxon>
        <taxon>Bacillati</taxon>
        <taxon>Actinomycetota</taxon>
        <taxon>Actinomycetes</taxon>
        <taxon>Kitasatosporales</taxon>
        <taxon>Streptomycetaceae</taxon>
        <taxon>Streptomyces</taxon>
    </lineage>
</organism>
<sequence length="255" mass="26917">MTAENESRNGRDGYDGYDGRTGVDALMAAITGEPLPDETRADAAFMAEHRAAAADVALLREQLGLIGEALAEPDQAQAQAPAQSPEPVPPRRPSRVRRRAFTLAFGTLAVAAVASVVTGLGWLVSQGGDAGLSSGGSADQASSKEAGPDFANPLYLACARLVAEGDVTAVEPLPGTAQERITLRVTRFYQPEKSKEDEVTFLMEEGVVHKGEHILVGIQRHAAAADVWAVGEKDIALERAWITDSLSEAGRPTCE</sequence>
<feature type="transmembrane region" description="Helical" evidence="2">
    <location>
        <begin position="100"/>
        <end position="124"/>
    </location>
</feature>
<name>A0AB39PX64_9ACTN</name>
<evidence type="ECO:0008006" key="4">
    <source>
        <dbReference type="Google" id="ProtNLM"/>
    </source>
</evidence>
<dbReference type="AlphaFoldDB" id="A0AB39PX64"/>
<evidence type="ECO:0000313" key="3">
    <source>
        <dbReference type="EMBL" id="XDQ34832.1"/>
    </source>
</evidence>
<evidence type="ECO:0000256" key="2">
    <source>
        <dbReference type="SAM" id="Phobius"/>
    </source>
</evidence>
<keyword evidence="2" id="KW-1133">Transmembrane helix</keyword>
<keyword evidence="2" id="KW-0812">Transmembrane</keyword>
<dbReference type="RefSeq" id="WP_369169411.1">
    <property type="nucleotide sequence ID" value="NZ_CP163439.1"/>
</dbReference>